<keyword evidence="3" id="KW-1133">Transmembrane helix</keyword>
<feature type="transmembrane region" description="Helical" evidence="3">
    <location>
        <begin position="59"/>
        <end position="81"/>
    </location>
</feature>
<feature type="compositionally biased region" description="Basic and acidic residues" evidence="2">
    <location>
        <begin position="385"/>
        <end position="395"/>
    </location>
</feature>
<proteinExistence type="predicted"/>
<dbReference type="GO" id="GO:0005886">
    <property type="term" value="C:plasma membrane"/>
    <property type="evidence" value="ECO:0007669"/>
    <property type="project" value="TreeGrafter"/>
</dbReference>
<dbReference type="EC" id="2.7.7.65" evidence="1"/>
<dbReference type="PANTHER" id="PTHR45138">
    <property type="entry name" value="REGULATORY COMPONENTS OF SENSORY TRANSDUCTION SYSTEM"/>
    <property type="match status" value="1"/>
</dbReference>
<dbReference type="AlphaFoldDB" id="A0A7D4E4H7"/>
<evidence type="ECO:0000256" key="2">
    <source>
        <dbReference type="SAM" id="MobiDB-lite"/>
    </source>
</evidence>
<feature type="transmembrane region" description="Helical" evidence="3">
    <location>
        <begin position="185"/>
        <end position="210"/>
    </location>
</feature>
<dbReference type="NCBIfam" id="TIGR00254">
    <property type="entry name" value="GGDEF"/>
    <property type="match status" value="1"/>
</dbReference>
<dbReference type="SUPFAM" id="SSF55073">
    <property type="entry name" value="Nucleotide cyclase"/>
    <property type="match status" value="1"/>
</dbReference>
<dbReference type="InterPro" id="IPR043128">
    <property type="entry name" value="Rev_trsase/Diguanyl_cyclase"/>
</dbReference>
<organism evidence="5 6">
    <name type="scientific">Achromobacter pestifer</name>
    <dbReference type="NCBI Taxonomy" id="1353889"/>
    <lineage>
        <taxon>Bacteria</taxon>
        <taxon>Pseudomonadati</taxon>
        <taxon>Pseudomonadota</taxon>
        <taxon>Betaproteobacteria</taxon>
        <taxon>Burkholderiales</taxon>
        <taxon>Alcaligenaceae</taxon>
        <taxon>Achromobacter</taxon>
    </lineage>
</organism>
<dbReference type="Gene3D" id="3.30.70.270">
    <property type="match status" value="1"/>
</dbReference>
<dbReference type="GO" id="GO:0052621">
    <property type="term" value="F:diguanylate cyclase activity"/>
    <property type="evidence" value="ECO:0007669"/>
    <property type="project" value="UniProtKB-EC"/>
</dbReference>
<feature type="transmembrane region" description="Helical" evidence="3">
    <location>
        <begin position="117"/>
        <end position="137"/>
    </location>
</feature>
<feature type="transmembrane region" description="Helical" evidence="3">
    <location>
        <begin position="93"/>
        <end position="111"/>
    </location>
</feature>
<dbReference type="SMART" id="SM00267">
    <property type="entry name" value="GGDEF"/>
    <property type="match status" value="1"/>
</dbReference>
<dbReference type="Pfam" id="PF00990">
    <property type="entry name" value="GGDEF"/>
    <property type="match status" value="1"/>
</dbReference>
<dbReference type="InterPro" id="IPR050469">
    <property type="entry name" value="Diguanylate_Cyclase"/>
</dbReference>
<dbReference type="EMBL" id="CP053985">
    <property type="protein sequence ID" value="QKH39249.1"/>
    <property type="molecule type" value="Genomic_DNA"/>
</dbReference>
<dbReference type="GO" id="GO:1902201">
    <property type="term" value="P:negative regulation of bacterial-type flagellum-dependent cell motility"/>
    <property type="evidence" value="ECO:0007669"/>
    <property type="project" value="TreeGrafter"/>
</dbReference>
<name>A0A7D4E4H7_9BURK</name>
<reference evidence="5 6" key="1">
    <citation type="submission" date="2020-05" db="EMBL/GenBank/DDBJ databases">
        <title>FDA dAtabase for Regulatory Grade micrObial Sequences (FDA-ARGOS): Supporting development and validation of Infectious Disease Dx tests.</title>
        <authorList>
            <person name="Sproer C."/>
            <person name="Gronow S."/>
            <person name="Severitt S."/>
            <person name="Schroder I."/>
            <person name="Tallon L."/>
            <person name="Sadzewicz L."/>
            <person name="Zhao X."/>
            <person name="Vavikolanu K."/>
            <person name="Mehta A."/>
            <person name="Aluvathingal J."/>
            <person name="Nadendla S."/>
            <person name="Myers T."/>
            <person name="Yan Y."/>
            <person name="Sichtig H."/>
        </authorList>
    </citation>
    <scope>NUCLEOTIDE SEQUENCE [LARGE SCALE GENOMIC DNA]</scope>
    <source>
        <strain evidence="5 6">FDAARGOS_790</strain>
    </source>
</reference>
<evidence type="ECO:0000313" key="6">
    <source>
        <dbReference type="Proteomes" id="UP000500970"/>
    </source>
</evidence>
<dbReference type="RefSeq" id="WP_173149341.1">
    <property type="nucleotide sequence ID" value="NZ_CP053985.1"/>
</dbReference>
<feature type="region of interest" description="Disordered" evidence="2">
    <location>
        <begin position="375"/>
        <end position="395"/>
    </location>
</feature>
<dbReference type="PANTHER" id="PTHR45138:SF24">
    <property type="entry name" value="DIGUANYLATE CYCLASE DGCC-RELATED"/>
    <property type="match status" value="1"/>
</dbReference>
<sequence length="395" mass="43045">MIAPVNLLLIAALAGVLALCVLGSLARSGMAGIKEAIRANLLTLAAFGLYALQVTEAPLWISVMAANTAVALALCAYYTGLRRLVGLTVPKRLMALACGMTLLALAFYTYVDPLVGPRMVVMSWLMFGFMVAIAMTVKRGMPMNRSRYSYHFVRVVALISALVCATRAIVYMFDIAIAQALLLPSAWNIAFMTLGVLTMPCLTLGTIMIIHDRMLADREQEASTDFLTGLMSRKAWWLQAERYCAQALRTRRPLTLLLLDIDHFKRINDTHGHAAGDAVLRHFGLLATATLRTGDHVGRVGGEEFAVLFPDMRSDAVLDVAERLLDSVRRTPCAHGGSTISYTFSAGVADWMPGESLQAFFERADRKLYASKAAGRNRITGPGQESDRQALPEAA</sequence>
<accession>A0A7D4E4H7</accession>
<gene>
    <name evidence="5" type="ORF">FOC84_31665</name>
</gene>
<keyword evidence="3" id="KW-0472">Membrane</keyword>
<dbReference type="CDD" id="cd01949">
    <property type="entry name" value="GGDEF"/>
    <property type="match status" value="1"/>
</dbReference>
<feature type="domain" description="GGDEF" evidence="4">
    <location>
        <begin position="252"/>
        <end position="384"/>
    </location>
</feature>
<dbReference type="Proteomes" id="UP000500970">
    <property type="component" value="Chromosome"/>
</dbReference>
<dbReference type="FunFam" id="3.30.70.270:FF:000001">
    <property type="entry name" value="Diguanylate cyclase domain protein"/>
    <property type="match status" value="1"/>
</dbReference>
<evidence type="ECO:0000259" key="4">
    <source>
        <dbReference type="PROSITE" id="PS50887"/>
    </source>
</evidence>
<dbReference type="GO" id="GO:0043709">
    <property type="term" value="P:cell adhesion involved in single-species biofilm formation"/>
    <property type="evidence" value="ECO:0007669"/>
    <property type="project" value="TreeGrafter"/>
</dbReference>
<evidence type="ECO:0000313" key="5">
    <source>
        <dbReference type="EMBL" id="QKH39249.1"/>
    </source>
</evidence>
<feature type="transmembrane region" description="Helical" evidence="3">
    <location>
        <begin position="149"/>
        <end position="173"/>
    </location>
</feature>
<dbReference type="InterPro" id="IPR029787">
    <property type="entry name" value="Nucleotide_cyclase"/>
</dbReference>
<dbReference type="KEGG" id="apes:FOC84_31665"/>
<protein>
    <recommendedName>
        <fullName evidence="1">diguanylate cyclase</fullName>
        <ecNumber evidence="1">2.7.7.65</ecNumber>
    </recommendedName>
</protein>
<feature type="transmembrane region" description="Helical" evidence="3">
    <location>
        <begin position="6"/>
        <end position="25"/>
    </location>
</feature>
<keyword evidence="6" id="KW-1185">Reference proteome</keyword>
<dbReference type="PROSITE" id="PS50887">
    <property type="entry name" value="GGDEF"/>
    <property type="match status" value="1"/>
</dbReference>
<dbReference type="InterPro" id="IPR000160">
    <property type="entry name" value="GGDEF_dom"/>
</dbReference>
<evidence type="ECO:0000256" key="1">
    <source>
        <dbReference type="ARBA" id="ARBA00012528"/>
    </source>
</evidence>
<keyword evidence="3" id="KW-0812">Transmembrane</keyword>
<evidence type="ECO:0000256" key="3">
    <source>
        <dbReference type="SAM" id="Phobius"/>
    </source>
</evidence>